<protein>
    <recommendedName>
        <fullName evidence="3">TIGR02270 family protein</fullName>
    </recommendedName>
</protein>
<dbReference type="OrthoDB" id="6636843at2"/>
<evidence type="ECO:0000313" key="1">
    <source>
        <dbReference type="EMBL" id="QDQ27523.1"/>
    </source>
</evidence>
<reference evidence="2" key="1">
    <citation type="submission" date="2019-07" db="EMBL/GenBank/DDBJ databases">
        <title>Chitinimonas sp. nov., isolated from Ny-Alesund, arctica soil.</title>
        <authorList>
            <person name="Xu Q."/>
            <person name="Peng F."/>
        </authorList>
    </citation>
    <scope>NUCLEOTIDE SEQUENCE [LARGE SCALE GENOMIC DNA]</scope>
    <source>
        <strain evidence="2">R3-44</strain>
    </source>
</reference>
<dbReference type="AlphaFoldDB" id="A0A516SH85"/>
<organism evidence="1 2">
    <name type="scientific">Chitinimonas arctica</name>
    <dbReference type="NCBI Taxonomy" id="2594795"/>
    <lineage>
        <taxon>Bacteria</taxon>
        <taxon>Pseudomonadati</taxon>
        <taxon>Pseudomonadota</taxon>
        <taxon>Betaproteobacteria</taxon>
        <taxon>Neisseriales</taxon>
        <taxon>Chitinibacteraceae</taxon>
        <taxon>Chitinimonas</taxon>
    </lineage>
</organism>
<dbReference type="InterPro" id="IPR011989">
    <property type="entry name" value="ARM-like"/>
</dbReference>
<proteinExistence type="predicted"/>
<keyword evidence="2" id="KW-1185">Reference proteome</keyword>
<gene>
    <name evidence="1" type="ORF">FNU76_14800</name>
</gene>
<evidence type="ECO:0008006" key="3">
    <source>
        <dbReference type="Google" id="ProtNLM"/>
    </source>
</evidence>
<dbReference type="KEGG" id="cari:FNU76_14800"/>
<evidence type="ECO:0000313" key="2">
    <source>
        <dbReference type="Proteomes" id="UP000317550"/>
    </source>
</evidence>
<dbReference type="Gene3D" id="1.25.10.10">
    <property type="entry name" value="Leucine-rich Repeat Variant"/>
    <property type="match status" value="1"/>
</dbReference>
<sequence>MTVLLPLVARHAEDAAFYWAHGREATFSSQHTPQSRRRFRHLLDANLEGLRVAQRESASQDGISGAGWQAVWARVQQWQTADEAFVAGVLALEAATAKSPRLTMLEALEQLACEQFGQDAERDIAQGLGHAATELDAAGLKWLVPRWLASEQPIFRRAALAAGVSGGLLSDEDLQSYLVDAHPLVRARALRAVGELGRNTLVDMLPGAIDLARETDAVCRYWAAISLCLLGRNEGIATLGRWTSENPTGALTQHALAVLAQRLPREILRKSLSAALHLPSHQRSALNAIRYSGDLGWLPVLLDLVEQHSQDDALRAALLEPSTNLARLAGDVLAHLTGRPLAGSDQSEALWQHAPAVEDLFEADEHGDFPDPASDPDVPIQRKHDPDIDLLWPDPAKLRRALASLGVADPTTDGQSLYLYGQALTPAYARQLIHDPESPQSLRYHAALYLRCNGHSETLIDIGR</sequence>
<dbReference type="InterPro" id="IPR016024">
    <property type="entry name" value="ARM-type_fold"/>
</dbReference>
<dbReference type="SUPFAM" id="SSF48371">
    <property type="entry name" value="ARM repeat"/>
    <property type="match status" value="1"/>
</dbReference>
<dbReference type="Proteomes" id="UP000317550">
    <property type="component" value="Chromosome"/>
</dbReference>
<dbReference type="RefSeq" id="WP_144278916.1">
    <property type="nucleotide sequence ID" value="NZ_CP041730.1"/>
</dbReference>
<name>A0A516SH85_9NEIS</name>
<accession>A0A516SH85</accession>
<dbReference type="EMBL" id="CP041730">
    <property type="protein sequence ID" value="QDQ27523.1"/>
    <property type="molecule type" value="Genomic_DNA"/>
</dbReference>